<reference evidence="6" key="1">
    <citation type="journal article" date="2023" name="bioRxiv">
        <title>Scaffold-level genome assemblies of two parasitoid biocontrol wasps reveal the parthenogenesis mechanism and an associated novel virus.</title>
        <authorList>
            <person name="Inwood S."/>
            <person name="Skelly J."/>
            <person name="Guhlin J."/>
            <person name="Harrop T."/>
            <person name="Goldson S."/>
            <person name="Dearden P."/>
        </authorList>
    </citation>
    <scope>NUCLEOTIDE SEQUENCE</scope>
    <source>
        <strain evidence="6">Irish</strain>
        <tissue evidence="6">Whole body</tissue>
    </source>
</reference>
<evidence type="ECO:0000313" key="6">
    <source>
        <dbReference type="EMBL" id="KAK0173193.1"/>
    </source>
</evidence>
<reference evidence="6" key="2">
    <citation type="submission" date="2023-03" db="EMBL/GenBank/DDBJ databases">
        <authorList>
            <person name="Inwood S.N."/>
            <person name="Skelly J.G."/>
            <person name="Guhlin J."/>
            <person name="Harrop T.W.R."/>
            <person name="Goldson S.G."/>
            <person name="Dearden P.K."/>
        </authorList>
    </citation>
    <scope>NUCLEOTIDE SEQUENCE</scope>
    <source>
        <strain evidence="6">Irish</strain>
        <tissue evidence="6">Whole body</tissue>
    </source>
</reference>
<feature type="compositionally biased region" description="Basic residues" evidence="5">
    <location>
        <begin position="516"/>
        <end position="527"/>
    </location>
</feature>
<keyword evidence="7" id="KW-1185">Reference proteome</keyword>
<feature type="region of interest" description="Disordered" evidence="5">
    <location>
        <begin position="630"/>
        <end position="652"/>
    </location>
</feature>
<sequence length="821" mass="93979">MDTEELNSYDDDNEISQKHSQLLQDIAKLDRGQKIKKPERSEPTLQVSEFHLVKSGIADNDAVCVDELVKTLRGKAHHKDINKKFNITKKQAAVLPKPLEKPAAEKVKRAVGFENTTKELAKWDAIITRNRIAPKQFFPLNQSSMRLKPTDEFVKRFRVLSDLEKELSALEPEKPNETIEKTDEFSLTLEEMKQKRLEAAKFRAQQSYKHAKAHRQKKIKSKKFHRIERNAKVKEQLKEFAKLQQTDPQAALEKLEQLSRARAEERMSLKHKNTSQWAKNKMIRAKYDKESREALAQQLSISRDLMQKVVEPDNSDEEINESDIEAAKISAATSSNPWINNGKTKTEIDEFVMNYRKYWDKKHKADFEKNSSEVVDKENENISCESQNKKNYQLSGNKIVGLTNPVVSVIEEENVNIEEQNEINKANKSSKKKNKRNVLSQSDNLKPVENKTANNEKKNKTSAPKKIVVKKKVGTSKWCVEPLEDKTQSANLNVKKTLAIDDMFDAIEDNMKQKVKNKLKRVKRKLSKTSIEKGESDDDDDDDAANHVSDLSFKRLKSRPDVDEPLNETARQDEQQDSLVRSNDGIDATNTLLKSIGASSEKSVAEIDPNNFINAKSQYLKNHVINNNKELNDDAASDDSNNDEEGEINIDQKNIISEAFADDDVVEDFKKEKAEEIEKSQLKDVDLRLPGWGAWGGKNVKQAIKKKRRFILKFPKSLPRNDENKGNVILIQDDLAIKKHQVNDVPYPFSSVSDFETSIRAPIGRNFIPENAHKRLTEPAVITKMGKVIEPMDEDVLVEKKKIKINEKLSRQSKNRVTKKK</sequence>
<feature type="compositionally biased region" description="Acidic residues" evidence="5">
    <location>
        <begin position="1"/>
        <end position="14"/>
    </location>
</feature>
<evidence type="ECO:0000256" key="4">
    <source>
        <dbReference type="ARBA" id="ARBA00023242"/>
    </source>
</evidence>
<comment type="similarity">
    <text evidence="2">Belongs to the UTP14 family.</text>
</comment>
<evidence type="ECO:0000313" key="7">
    <source>
        <dbReference type="Proteomes" id="UP001168990"/>
    </source>
</evidence>
<evidence type="ECO:0000256" key="2">
    <source>
        <dbReference type="ARBA" id="ARBA00007774"/>
    </source>
</evidence>
<feature type="compositionally biased region" description="Acidic residues" evidence="5">
    <location>
        <begin position="633"/>
        <end position="648"/>
    </location>
</feature>
<feature type="region of interest" description="Disordered" evidence="5">
    <location>
        <begin position="516"/>
        <end position="585"/>
    </location>
</feature>
<organism evidence="6 7">
    <name type="scientific">Microctonus aethiopoides</name>
    <dbReference type="NCBI Taxonomy" id="144406"/>
    <lineage>
        <taxon>Eukaryota</taxon>
        <taxon>Metazoa</taxon>
        <taxon>Ecdysozoa</taxon>
        <taxon>Arthropoda</taxon>
        <taxon>Hexapoda</taxon>
        <taxon>Insecta</taxon>
        <taxon>Pterygota</taxon>
        <taxon>Neoptera</taxon>
        <taxon>Endopterygota</taxon>
        <taxon>Hymenoptera</taxon>
        <taxon>Apocrita</taxon>
        <taxon>Ichneumonoidea</taxon>
        <taxon>Braconidae</taxon>
        <taxon>Euphorinae</taxon>
        <taxon>Microctonus</taxon>
    </lineage>
</organism>
<feature type="compositionally biased region" description="Basic and acidic residues" evidence="5">
    <location>
        <begin position="446"/>
        <end position="459"/>
    </location>
</feature>
<dbReference type="AlphaFoldDB" id="A0AA39FPA8"/>
<dbReference type="PANTHER" id="PTHR14150">
    <property type="entry name" value="U3 SMALL NUCLEOLAR RNA-ASSOCIATED PROTEIN 14"/>
    <property type="match status" value="1"/>
</dbReference>
<dbReference type="GO" id="GO:0032040">
    <property type="term" value="C:small-subunit processome"/>
    <property type="evidence" value="ECO:0007669"/>
    <property type="project" value="InterPro"/>
</dbReference>
<dbReference type="GO" id="GO:0006364">
    <property type="term" value="P:rRNA processing"/>
    <property type="evidence" value="ECO:0007669"/>
    <property type="project" value="InterPro"/>
</dbReference>
<evidence type="ECO:0000256" key="1">
    <source>
        <dbReference type="ARBA" id="ARBA00004604"/>
    </source>
</evidence>
<evidence type="ECO:0000256" key="3">
    <source>
        <dbReference type="ARBA" id="ARBA00022553"/>
    </source>
</evidence>
<dbReference type="Proteomes" id="UP001168990">
    <property type="component" value="Unassembled WGS sequence"/>
</dbReference>
<protein>
    <recommendedName>
        <fullName evidence="8">U3 small nucleolar RNA-associated protein 14 homolog A</fullName>
    </recommendedName>
</protein>
<gene>
    <name evidence="6" type="ORF">PV328_006429</name>
</gene>
<keyword evidence="4" id="KW-0539">Nucleus</keyword>
<dbReference type="Pfam" id="PF04615">
    <property type="entry name" value="Utp14"/>
    <property type="match status" value="1"/>
</dbReference>
<comment type="caution">
    <text evidence="6">The sequence shown here is derived from an EMBL/GenBank/DDBJ whole genome shotgun (WGS) entry which is preliminary data.</text>
</comment>
<proteinExistence type="inferred from homology"/>
<evidence type="ECO:0000256" key="5">
    <source>
        <dbReference type="SAM" id="MobiDB-lite"/>
    </source>
</evidence>
<dbReference type="InterPro" id="IPR006709">
    <property type="entry name" value="SSU_processome_Utp14"/>
</dbReference>
<dbReference type="PANTHER" id="PTHR14150:SF12">
    <property type="entry name" value="U3 SMALL NUCLEOLAR RNA-ASSOCIATED PROTEIN 14 HOMOLOG A"/>
    <property type="match status" value="1"/>
</dbReference>
<keyword evidence="3" id="KW-0597">Phosphoprotein</keyword>
<evidence type="ECO:0008006" key="8">
    <source>
        <dbReference type="Google" id="ProtNLM"/>
    </source>
</evidence>
<feature type="region of interest" description="Disordered" evidence="5">
    <location>
        <begin position="424"/>
        <end position="467"/>
    </location>
</feature>
<accession>A0AA39FPA8</accession>
<comment type="subcellular location">
    <subcellularLocation>
        <location evidence="1">Nucleus</location>
        <location evidence="1">Nucleolus</location>
    </subcellularLocation>
</comment>
<name>A0AA39FPA8_9HYME</name>
<feature type="region of interest" description="Disordered" evidence="5">
    <location>
        <begin position="1"/>
        <end position="21"/>
    </location>
</feature>
<dbReference type="EMBL" id="JAQQBS010000002">
    <property type="protein sequence ID" value="KAK0173193.1"/>
    <property type="molecule type" value="Genomic_DNA"/>
</dbReference>